<feature type="transmembrane region" description="Helical" evidence="10">
    <location>
        <begin position="81"/>
        <end position="109"/>
    </location>
</feature>
<dbReference type="PANTHER" id="PTHR12714">
    <property type="entry name" value="PROTEIN-S ISOPRENYLCYSTEINE O-METHYLTRANSFERASE"/>
    <property type="match status" value="1"/>
</dbReference>
<evidence type="ECO:0000313" key="12">
    <source>
        <dbReference type="Proteomes" id="UP000006671"/>
    </source>
</evidence>
<comment type="similarity">
    <text evidence="2 10">Belongs to the class VI-like SAM-binding methyltransferase superfamily. Isoprenylcysteine carboxyl methyltransferase family.</text>
</comment>
<dbReference type="eggNOG" id="KOG2628">
    <property type="taxonomic scope" value="Eukaryota"/>
</dbReference>
<dbReference type="Proteomes" id="UP000006671">
    <property type="component" value="Unassembled WGS sequence"/>
</dbReference>
<dbReference type="Pfam" id="PF04140">
    <property type="entry name" value="ICMT"/>
    <property type="match status" value="1"/>
</dbReference>
<evidence type="ECO:0000256" key="1">
    <source>
        <dbReference type="ARBA" id="ARBA00004141"/>
    </source>
</evidence>
<accession>D2V4P8</accession>
<keyword evidence="7 10" id="KW-0812">Transmembrane</keyword>
<dbReference type="InterPro" id="IPR007269">
    <property type="entry name" value="ICMT_MeTrfase"/>
</dbReference>
<evidence type="ECO:0000256" key="9">
    <source>
        <dbReference type="ARBA" id="ARBA00023136"/>
    </source>
</evidence>
<evidence type="ECO:0000256" key="3">
    <source>
        <dbReference type="ARBA" id="ARBA00012151"/>
    </source>
</evidence>
<proteinExistence type="inferred from homology"/>
<dbReference type="RefSeq" id="XP_002680713.1">
    <property type="nucleotide sequence ID" value="XM_002680667.1"/>
</dbReference>
<name>D2V4P8_NAEGR</name>
<evidence type="ECO:0000256" key="6">
    <source>
        <dbReference type="ARBA" id="ARBA00022691"/>
    </source>
</evidence>
<evidence type="ECO:0000256" key="4">
    <source>
        <dbReference type="ARBA" id="ARBA00022603"/>
    </source>
</evidence>
<keyword evidence="9 10" id="KW-0472">Membrane</keyword>
<dbReference type="GO" id="GO:0005789">
    <property type="term" value="C:endoplasmic reticulum membrane"/>
    <property type="evidence" value="ECO:0007669"/>
    <property type="project" value="UniProtKB-SubCell"/>
</dbReference>
<evidence type="ECO:0000256" key="10">
    <source>
        <dbReference type="RuleBase" id="RU362022"/>
    </source>
</evidence>
<dbReference type="OMA" id="FTHMIRI"/>
<evidence type="ECO:0000256" key="8">
    <source>
        <dbReference type="ARBA" id="ARBA00022989"/>
    </source>
</evidence>
<evidence type="ECO:0000256" key="5">
    <source>
        <dbReference type="ARBA" id="ARBA00022679"/>
    </source>
</evidence>
<dbReference type="InterPro" id="IPR025770">
    <property type="entry name" value="PPMT_MeTrfase"/>
</dbReference>
<dbReference type="STRING" id="5762.D2V4P8"/>
<dbReference type="OrthoDB" id="422086at2759"/>
<keyword evidence="10" id="KW-0256">Endoplasmic reticulum</keyword>
<keyword evidence="12" id="KW-1185">Reference proteome</keyword>
<dbReference type="EC" id="2.1.1.100" evidence="3 10"/>
<dbReference type="EMBL" id="GG738852">
    <property type="protein sequence ID" value="EFC47969.1"/>
    <property type="molecule type" value="Genomic_DNA"/>
</dbReference>
<dbReference type="InParanoid" id="D2V4P8"/>
<gene>
    <name evidence="11" type="ORF">NAEGRDRAFT_38043</name>
</gene>
<sequence length="150" mass="17672">MGCAVLEFFIEAFFFPSLKEHPIICYLGLILVIIGEVIRKVGMVTAKKAFTHYIQENRRPGHNLIKHGIYAYIRHPGYLGWFIWAPATQLVLMNPICTVLFLYVAWYFFYDRIPYEEETLIDLFGKEYEDYRRAVPSYIPFIDGIVLKKH</sequence>
<keyword evidence="8 10" id="KW-1133">Transmembrane helix</keyword>
<dbReference type="GO" id="GO:0032259">
    <property type="term" value="P:methylation"/>
    <property type="evidence" value="ECO:0007669"/>
    <property type="project" value="UniProtKB-KW"/>
</dbReference>
<protein>
    <recommendedName>
        <fullName evidence="3 10">Protein-S-isoprenylcysteine O-methyltransferase</fullName>
        <ecNumber evidence="3 10">2.1.1.100</ecNumber>
    </recommendedName>
</protein>
<keyword evidence="6 10" id="KW-0949">S-adenosyl-L-methionine</keyword>
<evidence type="ECO:0000313" key="11">
    <source>
        <dbReference type="EMBL" id="EFC47969.1"/>
    </source>
</evidence>
<evidence type="ECO:0000256" key="7">
    <source>
        <dbReference type="ARBA" id="ARBA00022692"/>
    </source>
</evidence>
<dbReference type="KEGG" id="ngr:NAEGRDRAFT_38043"/>
<comment type="caution">
    <text evidence="10">Lacks conserved residue(s) required for the propagation of feature annotation.</text>
</comment>
<keyword evidence="5 11" id="KW-0808">Transferase</keyword>
<keyword evidence="4 10" id="KW-0489">Methyltransferase</keyword>
<reference evidence="11 12" key="1">
    <citation type="journal article" date="2010" name="Cell">
        <title>The genome of Naegleria gruberi illuminates early eukaryotic versatility.</title>
        <authorList>
            <person name="Fritz-Laylin L.K."/>
            <person name="Prochnik S.E."/>
            <person name="Ginger M.L."/>
            <person name="Dacks J.B."/>
            <person name="Carpenter M.L."/>
            <person name="Field M.C."/>
            <person name="Kuo A."/>
            <person name="Paredez A."/>
            <person name="Chapman J."/>
            <person name="Pham J."/>
            <person name="Shu S."/>
            <person name="Neupane R."/>
            <person name="Cipriano M."/>
            <person name="Mancuso J."/>
            <person name="Tu H."/>
            <person name="Salamov A."/>
            <person name="Lindquist E."/>
            <person name="Shapiro H."/>
            <person name="Lucas S."/>
            <person name="Grigoriev I.V."/>
            <person name="Cande W.Z."/>
            <person name="Fulton C."/>
            <person name="Rokhsar D.S."/>
            <person name="Dawson S.C."/>
        </authorList>
    </citation>
    <scope>NUCLEOTIDE SEQUENCE [LARGE SCALE GENOMIC DNA]</scope>
    <source>
        <strain evidence="11 12">NEG-M</strain>
    </source>
</reference>
<dbReference type="PANTHER" id="PTHR12714:SF9">
    <property type="entry name" value="PROTEIN-S-ISOPRENYLCYSTEINE O-METHYLTRANSFERASE"/>
    <property type="match status" value="1"/>
</dbReference>
<dbReference type="GeneID" id="8848782"/>
<feature type="transmembrane region" description="Helical" evidence="10">
    <location>
        <begin position="21"/>
        <end position="38"/>
    </location>
</feature>
<comment type="subcellular location">
    <subcellularLocation>
        <location evidence="10">Endoplasmic reticulum membrane</location>
        <topology evidence="10">Multi-pass membrane protein</topology>
    </subcellularLocation>
    <subcellularLocation>
        <location evidence="1">Membrane</location>
        <topology evidence="1">Multi-pass membrane protein</topology>
    </subcellularLocation>
</comment>
<dbReference type="GO" id="GO:0004671">
    <property type="term" value="F:protein C-terminal S-isoprenylcysteine carboxyl O-methyltransferase activity"/>
    <property type="evidence" value="ECO:0007669"/>
    <property type="project" value="UniProtKB-EC"/>
</dbReference>
<dbReference type="AlphaFoldDB" id="D2V4P8"/>
<dbReference type="VEuPathDB" id="AmoebaDB:NAEGRDRAFT_38043"/>
<organism evidence="12">
    <name type="scientific">Naegleria gruberi</name>
    <name type="common">Amoeba</name>
    <dbReference type="NCBI Taxonomy" id="5762"/>
    <lineage>
        <taxon>Eukaryota</taxon>
        <taxon>Discoba</taxon>
        <taxon>Heterolobosea</taxon>
        <taxon>Tetramitia</taxon>
        <taxon>Eutetramitia</taxon>
        <taxon>Vahlkampfiidae</taxon>
        <taxon>Naegleria</taxon>
    </lineage>
</organism>
<dbReference type="PROSITE" id="PS51564">
    <property type="entry name" value="SAM_ICMT"/>
    <property type="match status" value="1"/>
</dbReference>
<evidence type="ECO:0000256" key="2">
    <source>
        <dbReference type="ARBA" id="ARBA00009140"/>
    </source>
</evidence>
<dbReference type="Gene3D" id="1.20.120.1630">
    <property type="match status" value="1"/>
</dbReference>
<comment type="catalytic activity">
    <reaction evidence="10">
        <text>[protein]-C-terminal S-[(2E,6E)-farnesyl]-L-cysteine + S-adenosyl-L-methionine = [protein]-C-terminal S-[(2E,6E)-farnesyl]-L-cysteine methyl ester + S-adenosyl-L-homocysteine</text>
        <dbReference type="Rhea" id="RHEA:21672"/>
        <dbReference type="Rhea" id="RHEA-COMP:12125"/>
        <dbReference type="Rhea" id="RHEA-COMP:12126"/>
        <dbReference type="ChEBI" id="CHEBI:57856"/>
        <dbReference type="ChEBI" id="CHEBI:59789"/>
        <dbReference type="ChEBI" id="CHEBI:90510"/>
        <dbReference type="ChEBI" id="CHEBI:90511"/>
        <dbReference type="EC" id="2.1.1.100"/>
    </reaction>
</comment>